<dbReference type="GO" id="GO:0005874">
    <property type="term" value="C:microtubule"/>
    <property type="evidence" value="ECO:0007669"/>
    <property type="project" value="UniProtKB-KW"/>
</dbReference>
<proteinExistence type="inferred from homology"/>
<sequence length="286" mass="31642">MLPPEASQDLESPAPSDGTPVESIFDITPTKTLLSDLHSQQPLASPWASAVSLAAHPDQDSLKDSYHAEPHLACDNGDKVRSVADATAHSPYAASFTHYDSDCDVDGSGNELRSPQQPPLDTDVIDAAPAKDEALAQEWESLRKINVVMEAVSASLETVHSNVATFHHTVQQTKELLGVWSNMLAGTHRIQALMMNPQWRGANHDQMALEEQRLEQERRQRLAEEEAERAHQAAEQARMDAELRAKRQTTAVDFRGRRGRGGTTRGHLGQTGIRRPTMTTRRPIRR</sequence>
<comment type="subcellular location">
    <subcellularLocation>
        <location evidence="3">Chromosome</location>
        <location evidence="3">Centromere</location>
        <location evidence="3">Kinetochore</location>
    </subcellularLocation>
    <subcellularLocation>
        <location evidence="2">Cytoplasm</location>
        <location evidence="2">Cytoskeleton</location>
        <location evidence="2">Spindle</location>
    </subcellularLocation>
    <subcellularLocation>
        <location evidence="1">Nucleus</location>
    </subcellularLocation>
</comment>
<evidence type="ECO:0000256" key="11">
    <source>
        <dbReference type="ARBA" id="ARBA00022838"/>
    </source>
</evidence>
<dbReference type="GO" id="GO:0051301">
    <property type="term" value="P:cell division"/>
    <property type="evidence" value="ECO:0007669"/>
    <property type="project" value="UniProtKB-KW"/>
</dbReference>
<evidence type="ECO:0000256" key="7">
    <source>
        <dbReference type="ARBA" id="ARBA00022618"/>
    </source>
</evidence>
<keyword evidence="8" id="KW-0493">Microtubule</keyword>
<evidence type="ECO:0000256" key="13">
    <source>
        <dbReference type="ARBA" id="ARBA00023212"/>
    </source>
</evidence>
<dbReference type="GO" id="GO:0000278">
    <property type="term" value="P:mitotic cell cycle"/>
    <property type="evidence" value="ECO:0007669"/>
    <property type="project" value="InterPro"/>
</dbReference>
<evidence type="ECO:0000256" key="3">
    <source>
        <dbReference type="ARBA" id="ARBA00004629"/>
    </source>
</evidence>
<evidence type="ECO:0000256" key="8">
    <source>
        <dbReference type="ARBA" id="ARBA00022701"/>
    </source>
</evidence>
<dbReference type="PANTHER" id="PTHR28216">
    <property type="entry name" value="DASH COMPLEX SUBUNIT DUO1"/>
    <property type="match status" value="1"/>
</dbReference>
<keyword evidence="14" id="KW-0539">Nucleus</keyword>
<dbReference type="InterPro" id="IPR013960">
    <property type="entry name" value="DASH_Duo1"/>
</dbReference>
<evidence type="ECO:0000256" key="17">
    <source>
        <dbReference type="ARBA" id="ARBA00044152"/>
    </source>
</evidence>
<dbReference type="GO" id="GO:0042729">
    <property type="term" value="C:DASH complex"/>
    <property type="evidence" value="ECO:0007669"/>
    <property type="project" value="InterPro"/>
</dbReference>
<dbReference type="PANTHER" id="PTHR28216:SF1">
    <property type="entry name" value="DASH COMPLEX SUBUNIT DUO1"/>
    <property type="match status" value="1"/>
</dbReference>
<dbReference type="GO" id="GO:0007059">
    <property type="term" value="P:chromosome segregation"/>
    <property type="evidence" value="ECO:0007669"/>
    <property type="project" value="UniProtKB-KW"/>
</dbReference>
<protein>
    <recommendedName>
        <fullName evidence="17">DASH complex subunit DUO1</fullName>
    </recommendedName>
    <alternativeName>
        <fullName evidence="18">Outer kinetochore protein DUO1</fullName>
    </alternativeName>
</protein>
<evidence type="ECO:0000256" key="16">
    <source>
        <dbReference type="ARBA" id="ARBA00023328"/>
    </source>
</evidence>
<evidence type="ECO:0000256" key="9">
    <source>
        <dbReference type="ARBA" id="ARBA00022776"/>
    </source>
</evidence>
<dbReference type="AlphaFoldDB" id="A0A9W8ECC0"/>
<keyword evidence="7" id="KW-0132">Cell division</keyword>
<dbReference type="Pfam" id="PF08651">
    <property type="entry name" value="DASH_Duo1"/>
    <property type="match status" value="1"/>
</dbReference>
<keyword evidence="21" id="KW-1185">Reference proteome</keyword>
<dbReference type="GO" id="GO:0072686">
    <property type="term" value="C:mitotic spindle"/>
    <property type="evidence" value="ECO:0007669"/>
    <property type="project" value="InterPro"/>
</dbReference>
<gene>
    <name evidence="20" type="ORF">H4R34_003740</name>
</gene>
<keyword evidence="5" id="KW-0158">Chromosome</keyword>
<evidence type="ECO:0000256" key="12">
    <source>
        <dbReference type="ARBA" id="ARBA00023054"/>
    </source>
</evidence>
<accession>A0A9W8ECC0</accession>
<dbReference type="EMBL" id="JANBQB010000377">
    <property type="protein sequence ID" value="KAJ1977050.1"/>
    <property type="molecule type" value="Genomic_DNA"/>
</dbReference>
<keyword evidence="10" id="KW-0159">Chromosome partition</keyword>
<dbReference type="OrthoDB" id="5599235at2759"/>
<evidence type="ECO:0000313" key="21">
    <source>
        <dbReference type="Proteomes" id="UP001151582"/>
    </source>
</evidence>
<name>A0A9W8ECC0_9FUNG</name>
<keyword evidence="6" id="KW-0963">Cytoplasm</keyword>
<keyword evidence="11" id="KW-0995">Kinetochore</keyword>
<feature type="compositionally biased region" description="Low complexity" evidence="19">
    <location>
        <begin position="273"/>
        <end position="286"/>
    </location>
</feature>
<reference evidence="20" key="1">
    <citation type="submission" date="2022-07" db="EMBL/GenBank/DDBJ databases">
        <title>Phylogenomic reconstructions and comparative analyses of Kickxellomycotina fungi.</title>
        <authorList>
            <person name="Reynolds N.K."/>
            <person name="Stajich J.E."/>
            <person name="Barry K."/>
            <person name="Grigoriev I.V."/>
            <person name="Crous P."/>
            <person name="Smith M.E."/>
        </authorList>
    </citation>
    <scope>NUCLEOTIDE SEQUENCE</scope>
    <source>
        <strain evidence="20">RSA 567</strain>
    </source>
</reference>
<evidence type="ECO:0000256" key="2">
    <source>
        <dbReference type="ARBA" id="ARBA00004186"/>
    </source>
</evidence>
<evidence type="ECO:0000256" key="4">
    <source>
        <dbReference type="ARBA" id="ARBA00005366"/>
    </source>
</evidence>
<evidence type="ECO:0000256" key="18">
    <source>
        <dbReference type="ARBA" id="ARBA00044358"/>
    </source>
</evidence>
<evidence type="ECO:0000313" key="20">
    <source>
        <dbReference type="EMBL" id="KAJ1977050.1"/>
    </source>
</evidence>
<keyword evidence="9" id="KW-0498">Mitosis</keyword>
<dbReference type="Proteomes" id="UP001151582">
    <property type="component" value="Unassembled WGS sequence"/>
</dbReference>
<evidence type="ECO:0000256" key="19">
    <source>
        <dbReference type="SAM" id="MobiDB-lite"/>
    </source>
</evidence>
<comment type="caution">
    <text evidence="20">The sequence shown here is derived from an EMBL/GenBank/DDBJ whole genome shotgun (WGS) entry which is preliminary data.</text>
</comment>
<feature type="region of interest" description="Disordered" evidence="19">
    <location>
        <begin position="218"/>
        <end position="286"/>
    </location>
</feature>
<evidence type="ECO:0000256" key="14">
    <source>
        <dbReference type="ARBA" id="ARBA00023242"/>
    </source>
</evidence>
<evidence type="ECO:0000256" key="15">
    <source>
        <dbReference type="ARBA" id="ARBA00023306"/>
    </source>
</evidence>
<keyword evidence="16" id="KW-0137">Centromere</keyword>
<comment type="similarity">
    <text evidence="4">Belongs to the DASH complex DUO1 family.</text>
</comment>
<keyword evidence="12" id="KW-0175">Coiled coil</keyword>
<evidence type="ECO:0000256" key="1">
    <source>
        <dbReference type="ARBA" id="ARBA00004123"/>
    </source>
</evidence>
<evidence type="ECO:0000256" key="5">
    <source>
        <dbReference type="ARBA" id="ARBA00022454"/>
    </source>
</evidence>
<keyword evidence="15" id="KW-0131">Cell cycle</keyword>
<feature type="compositionally biased region" description="Basic and acidic residues" evidence="19">
    <location>
        <begin position="218"/>
        <end position="245"/>
    </location>
</feature>
<evidence type="ECO:0000256" key="6">
    <source>
        <dbReference type="ARBA" id="ARBA00022490"/>
    </source>
</evidence>
<keyword evidence="13" id="KW-0206">Cytoskeleton</keyword>
<organism evidence="20 21">
    <name type="scientific">Dimargaris verticillata</name>
    <dbReference type="NCBI Taxonomy" id="2761393"/>
    <lineage>
        <taxon>Eukaryota</taxon>
        <taxon>Fungi</taxon>
        <taxon>Fungi incertae sedis</taxon>
        <taxon>Zoopagomycota</taxon>
        <taxon>Kickxellomycotina</taxon>
        <taxon>Dimargaritomycetes</taxon>
        <taxon>Dimargaritales</taxon>
        <taxon>Dimargaritaceae</taxon>
        <taxon>Dimargaris</taxon>
    </lineage>
</organism>
<evidence type="ECO:0000256" key="10">
    <source>
        <dbReference type="ARBA" id="ARBA00022829"/>
    </source>
</evidence>
<feature type="region of interest" description="Disordered" evidence="19">
    <location>
        <begin position="1"/>
        <end position="23"/>
    </location>
</feature>